<sequence length="1418" mass="159384">MANAENPGRSAAAGGGIAGAIGPAAVAAAGAPPPNFAIDPFDKKKLKWMRWVERLENAFAIYGVVDPAMQKNLLLHHVGSETYDIACDKIAPDTPRQKTYAEIVDALEGFFNPQPLEISENFRFKCRRQGDSNAASPDETVDEYLVALRRIAVTCNFGAYLETALRNQLVFGIKRNDIRSRLLERRQLTLQDALDIAVSMELSRKGGAEIEGNLGKQEVNAMHRSTGFKGKKEKHNKINAGGKSFSKVGQSASDSSCFRCGEKSHFANTCRHKDTVCSFCKLKGHLAKVCMKRSASGRSDASRAGNKTNAAQANYLHQSGDGDDCERTQVREVCTVDTKLGSARFWLDMRVNGKNIRFEVDTGSPVSIVSAKCRDRYFCESRMRGCTTNLVSYCGTSIDVLGIIDASVEYGSGKVTLPLYVVDSDKHPLLGREWLNAIPVDWNSVLQNPDAVNEITNATSTRAAALKEVLGRFPKVFDDSIGKICSVQASLPLKNNARPVFLKARKIPFNLQKTVEDELDKLEAEGVLTKVNQSNWATPIVPVKKSQGRVRICGDYKQTVNPNLVVDRHPLPTVDELFASLAGGKKFSKIDLVQAYLQLEVAPEDREIPTLSTHRGLYRPNRLMYGVASAPAIWQRQMEVILQGIEGVSVFLDDIKVTGPDDATHLRRLEEVLRRLDQHGIRVNKDKCEFFVDQIEYCGYLIDKDGIHKIRKKVAAIQEMPQPKNKDEVQSFVGLINYYGRFFENLSTVLYPLNNLLKNDVPFKWTKQCEESFRSVKNQMQSEKCLAHYSPDLPLILATDASPYGVGAVLSHLMPDGTERPIQFASQTLNRVQQNYMQVDKEAYAIIFGVKKFFQFLYGRKFMLITDNQAISKIFGEHKGLPVMSALRMQHYATYLQSFDYEIRFRKSVDHANADAMSRIPLSQADPENVIKEADVIELNQIESLPLTAAELAQATAEDRSVRNLIQGIKHGQPVDPKDRFGVEQTEFSLHKGCLLRGIRVYVPPALRRKVLDELHSTHFGTTRTKSLARGYCWWVGMDHDIEDMVSNCAECQSVRPEPAKTRLHCWETPTMPFQRVHVDFAGPFQDTYFFILVDAYSKWPEIKVCKSITAESTVNMCREIFATYGIPSVLVSDHGVQFTSETFQQFLRMNGVVHKMGAPYHPSTNGQAERYVQTFKQKLKALKCPKSEFNLELSNILLTYRKMLHPSTGQSPSMLMFGRQIRSRLDLMLPKNEPKPADPTLEKVLQGCRGTVSYLVDVMVSGRTVEEHLENLNAVLTRLKEAGFVLNMQKCEFFKQEVGYLCHVIDQDGLHKDPEKVQAIMDVKPPKDVKEVRAFVGLANYYAKFCPSLAQYMKPLYELLRDDVKFSWTENRQRAFAAIKKLLSEDTVLVHYNSDMPIKLYCDASNEGVCCMAQALI</sequence>
<dbReference type="InterPro" id="IPR041588">
    <property type="entry name" value="Integrase_H2C2"/>
</dbReference>
<keyword evidence="7" id="KW-0255">Endonuclease</keyword>
<dbReference type="RefSeq" id="XP_062710107.1">
    <property type="nucleotide sequence ID" value="XM_062854123.1"/>
</dbReference>
<dbReference type="Gene3D" id="3.30.420.10">
    <property type="entry name" value="Ribonuclease H-like superfamily/Ribonuclease H"/>
    <property type="match status" value="1"/>
</dbReference>
<keyword evidence="10" id="KW-0862">Zinc</keyword>
<organism evidence="14 15">
    <name type="scientific">Aedes albopictus</name>
    <name type="common">Asian tiger mosquito</name>
    <name type="synonym">Stegomyia albopicta</name>
    <dbReference type="NCBI Taxonomy" id="7160"/>
    <lineage>
        <taxon>Eukaryota</taxon>
        <taxon>Metazoa</taxon>
        <taxon>Ecdysozoa</taxon>
        <taxon>Arthropoda</taxon>
        <taxon>Hexapoda</taxon>
        <taxon>Insecta</taxon>
        <taxon>Pterygota</taxon>
        <taxon>Neoptera</taxon>
        <taxon>Endopterygota</taxon>
        <taxon>Diptera</taxon>
        <taxon>Nematocera</taxon>
        <taxon>Culicoidea</taxon>
        <taxon>Culicidae</taxon>
        <taxon>Culicinae</taxon>
        <taxon>Aedini</taxon>
        <taxon>Aedes</taxon>
        <taxon>Stegomyia</taxon>
    </lineage>
</organism>
<keyword evidence="2" id="KW-0645">Protease</keyword>
<evidence type="ECO:0000256" key="4">
    <source>
        <dbReference type="ARBA" id="ARBA00022695"/>
    </source>
</evidence>
<evidence type="ECO:0000256" key="6">
    <source>
        <dbReference type="ARBA" id="ARBA00022750"/>
    </source>
</evidence>
<dbReference type="EnsemblMetazoa" id="AALFPA23_007526.R10011">
    <property type="protein sequence ID" value="AALFPA23_007526.P10011"/>
    <property type="gene ID" value="AALFPA23_007526"/>
</dbReference>
<evidence type="ECO:0000256" key="3">
    <source>
        <dbReference type="ARBA" id="ARBA00022679"/>
    </source>
</evidence>
<evidence type="ECO:0000256" key="5">
    <source>
        <dbReference type="ARBA" id="ARBA00022722"/>
    </source>
</evidence>
<dbReference type="EC" id="2.7.7.49" evidence="1"/>
<dbReference type="InterPro" id="IPR050951">
    <property type="entry name" value="Retrovirus_Pol_polyprotein"/>
</dbReference>
<dbReference type="PANTHER" id="PTHR37984">
    <property type="entry name" value="PROTEIN CBG26694"/>
    <property type="match status" value="1"/>
</dbReference>
<dbReference type="Gene3D" id="1.10.340.70">
    <property type="match status" value="1"/>
</dbReference>
<dbReference type="CDD" id="cd09274">
    <property type="entry name" value="RNase_HI_RT_Ty3"/>
    <property type="match status" value="1"/>
</dbReference>
<dbReference type="InterPro" id="IPR001878">
    <property type="entry name" value="Znf_CCHC"/>
</dbReference>
<evidence type="ECO:0000259" key="13">
    <source>
        <dbReference type="PROSITE" id="PS50994"/>
    </source>
</evidence>
<dbReference type="Gene3D" id="4.10.60.10">
    <property type="entry name" value="Zinc finger, CCHC-type"/>
    <property type="match status" value="1"/>
</dbReference>
<evidence type="ECO:0000256" key="10">
    <source>
        <dbReference type="PROSITE-ProRule" id="PRU00047"/>
    </source>
</evidence>
<dbReference type="Gene3D" id="2.40.70.10">
    <property type="entry name" value="Acid Proteases"/>
    <property type="match status" value="1"/>
</dbReference>
<keyword evidence="10" id="KW-0863">Zinc-finger</keyword>
<feature type="region of interest" description="Disordered" evidence="11">
    <location>
        <begin position="227"/>
        <end position="247"/>
    </location>
</feature>
<keyword evidence="6" id="KW-0064">Aspartyl protease</keyword>
<keyword evidence="7" id="KW-0378">Hydrolase</keyword>
<dbReference type="Pfam" id="PF17919">
    <property type="entry name" value="RT_RNaseH_2"/>
    <property type="match status" value="2"/>
</dbReference>
<dbReference type="Gene3D" id="3.10.10.10">
    <property type="entry name" value="HIV Type 1 Reverse Transcriptase, subunit A, domain 1"/>
    <property type="match status" value="1"/>
</dbReference>
<evidence type="ECO:0000256" key="7">
    <source>
        <dbReference type="ARBA" id="ARBA00022759"/>
    </source>
</evidence>
<evidence type="ECO:0000256" key="11">
    <source>
        <dbReference type="SAM" id="MobiDB-lite"/>
    </source>
</evidence>
<keyword evidence="5" id="KW-0540">Nuclease</keyword>
<dbReference type="InterPro" id="IPR000477">
    <property type="entry name" value="RT_dom"/>
</dbReference>
<keyword evidence="8" id="KW-0238">DNA-binding</keyword>
<evidence type="ECO:0000313" key="14">
    <source>
        <dbReference type="EnsemblMetazoa" id="AALFPA23_007526.P10011"/>
    </source>
</evidence>
<dbReference type="Gene3D" id="3.30.70.270">
    <property type="match status" value="4"/>
</dbReference>
<dbReference type="PANTHER" id="PTHR37984:SF5">
    <property type="entry name" value="PROTEIN NYNRIN-LIKE"/>
    <property type="match status" value="1"/>
</dbReference>
<dbReference type="Pfam" id="PF00078">
    <property type="entry name" value="RVT_1"/>
    <property type="match status" value="1"/>
</dbReference>
<accession>A0ABM1YB54</accession>
<protein>
    <recommendedName>
        <fullName evidence="1">RNA-directed DNA polymerase</fullName>
        <ecNumber evidence="1">2.7.7.49</ecNumber>
    </recommendedName>
</protein>
<feature type="domain" description="CCHC-type" evidence="12">
    <location>
        <begin position="257"/>
        <end position="271"/>
    </location>
</feature>
<dbReference type="InterPro" id="IPR041577">
    <property type="entry name" value="RT_RNaseH_2"/>
</dbReference>
<dbReference type="SUPFAM" id="SSF56672">
    <property type="entry name" value="DNA/RNA polymerases"/>
    <property type="match status" value="2"/>
</dbReference>
<dbReference type="InterPro" id="IPR043502">
    <property type="entry name" value="DNA/RNA_pol_sf"/>
</dbReference>
<dbReference type="InterPro" id="IPR001584">
    <property type="entry name" value="Integrase_cat-core"/>
</dbReference>
<dbReference type="SUPFAM" id="SSF50630">
    <property type="entry name" value="Acid proteases"/>
    <property type="match status" value="1"/>
</dbReference>
<dbReference type="SUPFAM" id="SSF57756">
    <property type="entry name" value="Retrovirus zinc finger-like domains"/>
    <property type="match status" value="1"/>
</dbReference>
<keyword evidence="9" id="KW-0511">Multifunctional enzyme</keyword>
<evidence type="ECO:0000256" key="1">
    <source>
        <dbReference type="ARBA" id="ARBA00012493"/>
    </source>
</evidence>
<dbReference type="Pfam" id="PF00665">
    <property type="entry name" value="rve"/>
    <property type="match status" value="1"/>
</dbReference>
<proteinExistence type="predicted"/>
<evidence type="ECO:0000256" key="8">
    <source>
        <dbReference type="ARBA" id="ARBA00023125"/>
    </source>
</evidence>
<keyword evidence="3" id="KW-0808">Transferase</keyword>
<keyword evidence="4" id="KW-0548">Nucleotidyltransferase</keyword>
<dbReference type="SMART" id="SM00343">
    <property type="entry name" value="ZnF_C2HC"/>
    <property type="match status" value="2"/>
</dbReference>
<dbReference type="PROSITE" id="PS50994">
    <property type="entry name" value="INTEGRASE"/>
    <property type="match status" value="1"/>
</dbReference>
<dbReference type="InterPro" id="IPR036397">
    <property type="entry name" value="RNaseH_sf"/>
</dbReference>
<dbReference type="InterPro" id="IPR012337">
    <property type="entry name" value="RNaseH-like_sf"/>
</dbReference>
<keyword evidence="15" id="KW-1185">Reference proteome</keyword>
<reference evidence="14" key="2">
    <citation type="submission" date="2025-05" db="UniProtKB">
        <authorList>
            <consortium name="EnsemblMetazoa"/>
        </authorList>
    </citation>
    <scope>IDENTIFICATION</scope>
    <source>
        <strain evidence="14">Foshan</strain>
    </source>
</reference>
<dbReference type="CDD" id="cd01647">
    <property type="entry name" value="RT_LTR"/>
    <property type="match status" value="1"/>
</dbReference>
<dbReference type="InterPro" id="IPR036875">
    <property type="entry name" value="Znf_CCHC_sf"/>
</dbReference>
<dbReference type="PROSITE" id="PS50158">
    <property type="entry name" value="ZF_CCHC"/>
    <property type="match status" value="1"/>
</dbReference>
<dbReference type="InterPro" id="IPR021109">
    <property type="entry name" value="Peptidase_aspartic_dom_sf"/>
</dbReference>
<feature type="domain" description="Integrase catalytic" evidence="13">
    <location>
        <begin position="1069"/>
        <end position="1221"/>
    </location>
</feature>
<dbReference type="SUPFAM" id="SSF53098">
    <property type="entry name" value="Ribonuclease H-like"/>
    <property type="match status" value="1"/>
</dbReference>
<reference evidence="15" key="1">
    <citation type="journal article" date="2015" name="Proc. Natl. Acad. Sci. U.S.A.">
        <title>Genome sequence of the Asian Tiger mosquito, Aedes albopictus, reveals insights into its biology, genetics, and evolution.</title>
        <authorList>
            <person name="Chen X.G."/>
            <person name="Jiang X."/>
            <person name="Gu J."/>
            <person name="Xu M."/>
            <person name="Wu Y."/>
            <person name="Deng Y."/>
            <person name="Zhang C."/>
            <person name="Bonizzoni M."/>
            <person name="Dermauw W."/>
            <person name="Vontas J."/>
            <person name="Armbruster P."/>
            <person name="Huang X."/>
            <person name="Yang Y."/>
            <person name="Zhang H."/>
            <person name="He W."/>
            <person name="Peng H."/>
            <person name="Liu Y."/>
            <person name="Wu K."/>
            <person name="Chen J."/>
            <person name="Lirakis M."/>
            <person name="Topalis P."/>
            <person name="Van Leeuwen T."/>
            <person name="Hall A.B."/>
            <person name="Jiang X."/>
            <person name="Thorpe C."/>
            <person name="Mueller R.L."/>
            <person name="Sun C."/>
            <person name="Waterhouse R.M."/>
            <person name="Yan G."/>
            <person name="Tu Z.J."/>
            <person name="Fang X."/>
            <person name="James A.A."/>
        </authorList>
    </citation>
    <scope>NUCLEOTIDE SEQUENCE [LARGE SCALE GENOMIC DNA]</scope>
    <source>
        <strain evidence="15">Foshan</strain>
    </source>
</reference>
<evidence type="ECO:0000313" key="15">
    <source>
        <dbReference type="Proteomes" id="UP000069940"/>
    </source>
</evidence>
<dbReference type="Pfam" id="PF17921">
    <property type="entry name" value="Integrase_H2C2"/>
    <property type="match status" value="1"/>
</dbReference>
<evidence type="ECO:0000259" key="12">
    <source>
        <dbReference type="PROSITE" id="PS50158"/>
    </source>
</evidence>
<dbReference type="Proteomes" id="UP000069940">
    <property type="component" value="Unassembled WGS sequence"/>
</dbReference>
<dbReference type="InterPro" id="IPR043128">
    <property type="entry name" value="Rev_trsase/Diguanyl_cyclase"/>
</dbReference>
<evidence type="ECO:0000256" key="2">
    <source>
        <dbReference type="ARBA" id="ARBA00022670"/>
    </source>
</evidence>
<keyword evidence="10" id="KW-0479">Metal-binding</keyword>
<dbReference type="GeneID" id="115256724"/>
<evidence type="ECO:0000256" key="9">
    <source>
        <dbReference type="ARBA" id="ARBA00023268"/>
    </source>
</evidence>
<name>A0ABM1YB54_AEDAL</name>